<comment type="caution">
    <text evidence="1">The sequence shown here is derived from an EMBL/GenBank/DDBJ whole genome shotgun (WGS) entry which is preliminary data.</text>
</comment>
<keyword evidence="2" id="KW-1185">Reference proteome</keyword>
<name>A0AAD7BAG4_MYCRO</name>
<protein>
    <recommendedName>
        <fullName evidence="3">F-box domain-containing protein</fullName>
    </recommendedName>
</protein>
<accession>A0AAD7BAG4</accession>
<evidence type="ECO:0000313" key="2">
    <source>
        <dbReference type="Proteomes" id="UP001221757"/>
    </source>
</evidence>
<gene>
    <name evidence="1" type="ORF">B0H17DRAFT_681022</name>
</gene>
<dbReference type="EMBL" id="JARKIE010000853">
    <property type="protein sequence ID" value="KAJ7615118.1"/>
    <property type="molecule type" value="Genomic_DNA"/>
</dbReference>
<proteinExistence type="predicted"/>
<reference evidence="1" key="1">
    <citation type="submission" date="2023-03" db="EMBL/GenBank/DDBJ databases">
        <title>Massive genome expansion in bonnet fungi (Mycena s.s.) driven by repeated elements and novel gene families across ecological guilds.</title>
        <authorList>
            <consortium name="Lawrence Berkeley National Laboratory"/>
            <person name="Harder C.B."/>
            <person name="Miyauchi S."/>
            <person name="Viragh M."/>
            <person name="Kuo A."/>
            <person name="Thoen E."/>
            <person name="Andreopoulos B."/>
            <person name="Lu D."/>
            <person name="Skrede I."/>
            <person name="Drula E."/>
            <person name="Henrissat B."/>
            <person name="Morin E."/>
            <person name="Kohler A."/>
            <person name="Barry K."/>
            <person name="LaButti K."/>
            <person name="Morin E."/>
            <person name="Salamov A."/>
            <person name="Lipzen A."/>
            <person name="Mereny Z."/>
            <person name="Hegedus B."/>
            <person name="Baldrian P."/>
            <person name="Stursova M."/>
            <person name="Weitz H."/>
            <person name="Taylor A."/>
            <person name="Grigoriev I.V."/>
            <person name="Nagy L.G."/>
            <person name="Martin F."/>
            <person name="Kauserud H."/>
        </authorList>
    </citation>
    <scope>NUCLEOTIDE SEQUENCE</scope>
    <source>
        <strain evidence="1">CBHHK067</strain>
    </source>
</reference>
<dbReference type="Gene3D" id="3.80.10.10">
    <property type="entry name" value="Ribonuclease Inhibitor"/>
    <property type="match status" value="1"/>
</dbReference>
<sequence length="476" mass="52989">MAAIANTLASAGAEVSQLSNMHLPPLPTESLPGMAPVPVKNTQASARRVISRTPHAPSPVFALPVEITAQIFIDCLVELAEPDPLSAPLLLGNICSHWRHVALSTPRLWSSFNKTLPQDSPRTPFLLELLQIWLSRSGLHPLTLSFRYAEIRIRPTPDPFHRIILQHAHQWQDVGFHLPHADLAQLFDEFAGTFPLLKSLTIASQDAETTAALSFASLRSSPFLRILRTCGDLLRPMPSSIPWSGLTRFHVCDFTPTQAHELFRLAPSLQECTLRITERGDFVGSSLPPLLELRVLDMSTRLSLLPCLTLPALQRLSSVSLDDDTDVSEFLSFLTRSGCALTHLHLFAMGLDESRFIDLCTTLPNLVDLGLWTFASPHSNPIVLLLHGRNRYLPCLTALELNTHVLVNYELLADMLESRSGIDADGVAQLQSFRLNLLPWIQKIQRPEPRTLDRFKKLMERGMRIMSSGMGGPLFE</sequence>
<dbReference type="Proteomes" id="UP001221757">
    <property type="component" value="Unassembled WGS sequence"/>
</dbReference>
<evidence type="ECO:0008006" key="3">
    <source>
        <dbReference type="Google" id="ProtNLM"/>
    </source>
</evidence>
<dbReference type="InterPro" id="IPR032675">
    <property type="entry name" value="LRR_dom_sf"/>
</dbReference>
<dbReference type="AlphaFoldDB" id="A0AAD7BAG4"/>
<organism evidence="1 2">
    <name type="scientific">Mycena rosella</name>
    <name type="common">Pink bonnet</name>
    <name type="synonym">Agaricus rosellus</name>
    <dbReference type="NCBI Taxonomy" id="1033263"/>
    <lineage>
        <taxon>Eukaryota</taxon>
        <taxon>Fungi</taxon>
        <taxon>Dikarya</taxon>
        <taxon>Basidiomycota</taxon>
        <taxon>Agaricomycotina</taxon>
        <taxon>Agaricomycetes</taxon>
        <taxon>Agaricomycetidae</taxon>
        <taxon>Agaricales</taxon>
        <taxon>Marasmiineae</taxon>
        <taxon>Mycenaceae</taxon>
        <taxon>Mycena</taxon>
    </lineage>
</organism>
<evidence type="ECO:0000313" key="1">
    <source>
        <dbReference type="EMBL" id="KAJ7615118.1"/>
    </source>
</evidence>
<dbReference type="SUPFAM" id="SSF52047">
    <property type="entry name" value="RNI-like"/>
    <property type="match status" value="1"/>
</dbReference>